<dbReference type="InParanoid" id="A0A409VB78"/>
<sequence length="157" mass="17569">MDSIRLPIPEYPGGITLGEVALRTVAAHDPSSPTNSPSPGPEVVLKRQHFLMEETVPLLFGLFSSRIVLKGTLSWDDALLKDDNAPVPTRPIQALYETRTHNGIQVWKLRTFKPLSDNKTEITERIEGWAPYLLKALVQSEASKGHRAHMDMYHSLC</sequence>
<gene>
    <name evidence="1" type="ORF">CVT24_008629</name>
</gene>
<accession>A0A409VB78</accession>
<organism evidence="1 2">
    <name type="scientific">Panaeolus cyanescens</name>
    <dbReference type="NCBI Taxonomy" id="181874"/>
    <lineage>
        <taxon>Eukaryota</taxon>
        <taxon>Fungi</taxon>
        <taxon>Dikarya</taxon>
        <taxon>Basidiomycota</taxon>
        <taxon>Agaricomycotina</taxon>
        <taxon>Agaricomycetes</taxon>
        <taxon>Agaricomycetidae</taxon>
        <taxon>Agaricales</taxon>
        <taxon>Agaricineae</taxon>
        <taxon>Galeropsidaceae</taxon>
        <taxon>Panaeolus</taxon>
    </lineage>
</organism>
<name>A0A409VB78_9AGAR</name>
<comment type="caution">
    <text evidence="1">The sequence shown here is derived from an EMBL/GenBank/DDBJ whole genome shotgun (WGS) entry which is preliminary data.</text>
</comment>
<dbReference type="Proteomes" id="UP000284842">
    <property type="component" value="Unassembled WGS sequence"/>
</dbReference>
<dbReference type="EMBL" id="NHTK01006091">
    <property type="protein sequence ID" value="PPQ64211.1"/>
    <property type="molecule type" value="Genomic_DNA"/>
</dbReference>
<keyword evidence="2" id="KW-1185">Reference proteome</keyword>
<evidence type="ECO:0000313" key="2">
    <source>
        <dbReference type="Proteomes" id="UP000284842"/>
    </source>
</evidence>
<dbReference type="AlphaFoldDB" id="A0A409VB78"/>
<evidence type="ECO:0000313" key="1">
    <source>
        <dbReference type="EMBL" id="PPQ64211.1"/>
    </source>
</evidence>
<dbReference type="OrthoDB" id="619536at2759"/>
<reference evidence="1 2" key="1">
    <citation type="journal article" date="2018" name="Evol. Lett.">
        <title>Horizontal gene cluster transfer increased hallucinogenic mushroom diversity.</title>
        <authorList>
            <person name="Reynolds H.T."/>
            <person name="Vijayakumar V."/>
            <person name="Gluck-Thaler E."/>
            <person name="Korotkin H.B."/>
            <person name="Matheny P.B."/>
            <person name="Slot J.C."/>
        </authorList>
    </citation>
    <scope>NUCLEOTIDE SEQUENCE [LARGE SCALE GENOMIC DNA]</scope>
    <source>
        <strain evidence="1 2">2629</strain>
    </source>
</reference>
<protein>
    <submittedName>
        <fullName evidence="1">Uncharacterized protein</fullName>
    </submittedName>
</protein>
<proteinExistence type="predicted"/>